<evidence type="ECO:0000313" key="1">
    <source>
        <dbReference type="EMBL" id="SOD61038.1"/>
    </source>
</evidence>
<dbReference type="AlphaFoldDB" id="A0A286DQU3"/>
<accession>A0A286DQU3</accession>
<name>A0A286DQU3_9ACTN</name>
<dbReference type="EMBL" id="OCNE01000002">
    <property type="protein sequence ID" value="SOD61038.1"/>
    <property type="molecule type" value="Genomic_DNA"/>
</dbReference>
<dbReference type="RefSeq" id="WP_097229921.1">
    <property type="nucleotide sequence ID" value="NZ_OCNE01000002.1"/>
</dbReference>
<organism evidence="1 2">
    <name type="scientific">Streptomyces zhaozhouensis</name>
    <dbReference type="NCBI Taxonomy" id="1300267"/>
    <lineage>
        <taxon>Bacteria</taxon>
        <taxon>Bacillati</taxon>
        <taxon>Actinomycetota</taxon>
        <taxon>Actinomycetes</taxon>
        <taxon>Kitasatosporales</taxon>
        <taxon>Streptomycetaceae</taxon>
        <taxon>Streptomyces</taxon>
    </lineage>
</organism>
<dbReference type="Proteomes" id="UP000219072">
    <property type="component" value="Unassembled WGS sequence"/>
</dbReference>
<dbReference type="OrthoDB" id="3873606at2"/>
<sequence length="64" mass="6855">MGLTISASLLLLIIVFLLVRKAGLKVLHAIVCVLLGFYLASSNMAPTIDNFSNSIGEMINSLSF</sequence>
<proteinExistence type="predicted"/>
<reference evidence="1 2" key="1">
    <citation type="submission" date="2017-09" db="EMBL/GenBank/DDBJ databases">
        <authorList>
            <person name="Ehlers B."/>
            <person name="Leendertz F.H."/>
        </authorList>
    </citation>
    <scope>NUCLEOTIDE SEQUENCE [LARGE SCALE GENOMIC DNA]</scope>
    <source>
        <strain evidence="1 2">CGMCC 4.7095</strain>
    </source>
</reference>
<evidence type="ECO:0000313" key="2">
    <source>
        <dbReference type="Proteomes" id="UP000219072"/>
    </source>
</evidence>
<evidence type="ECO:0008006" key="3">
    <source>
        <dbReference type="Google" id="ProtNLM"/>
    </source>
</evidence>
<keyword evidence="2" id="KW-1185">Reference proteome</keyword>
<gene>
    <name evidence="1" type="ORF">SAMN06297387_102454</name>
</gene>
<protein>
    <recommendedName>
        <fullName evidence="3">DUF2304 family protein</fullName>
    </recommendedName>
</protein>